<dbReference type="PROSITE" id="PS00445">
    <property type="entry name" value="FGGY_KINASES_2"/>
    <property type="match status" value="1"/>
</dbReference>
<dbReference type="SUPFAM" id="SSF53067">
    <property type="entry name" value="Actin-like ATPase domain"/>
    <property type="match status" value="2"/>
</dbReference>
<proteinExistence type="inferred from homology"/>
<dbReference type="GO" id="GO:0016301">
    <property type="term" value="F:kinase activity"/>
    <property type="evidence" value="ECO:0007669"/>
    <property type="project" value="UniProtKB-KW"/>
</dbReference>
<sequence length="478" mass="49462">MAIVAGIDSSTTRTRIVACDAETGAVLRDGKAPHPLPEGADARGTEVDPQTWLHSLGEAATGGLLEGVTAIGVSAQQHGLIGLDAGGVLVRPALLWNDPRSAGAAASLIDALGGPAPWVEAIGSVPSPTYTIAKLRWLAEFEPVSAKRIAEVLLPHDWLVWQLLGHPRRRTTDRGDASGTGYWSPVTGEYRQDLIKLALGHELHVPDVLGPAEAAGHTPEGLLISAGTGDNMAAALGLGLRPGDAVVSLGGNGTIFAVHEQAVVDVTGAVSSFADATGRHLPMAGTLNAAQVLRSTAAMLGCDLEALSDLALQSSPGSYGLVMLPYLDGERTPKLPHAAGTLTGLRAESMGPQHLARAAVEGMLCNVAEALDVLRTHGVPVGRVFLLGAVGRLPAVREVARQLFGVPVLIPPPGAHAARGAARQAAWALAGTPEPPEWELPEVVVLTPDPDQDLPIGNAVRQQFKAVREQIHPETAAG</sequence>
<accession>A0ABP4DY57</accession>
<keyword evidence="2" id="KW-0119">Carbohydrate metabolism</keyword>
<keyword evidence="2" id="KW-0859">Xylose metabolism</keyword>
<gene>
    <name evidence="8" type="ORF">GCM10009663_14630</name>
</gene>
<dbReference type="InterPro" id="IPR018483">
    <property type="entry name" value="Carb_kinase_FGGY_CS"/>
</dbReference>
<dbReference type="Pfam" id="PF02782">
    <property type="entry name" value="FGGY_C"/>
    <property type="match status" value="1"/>
</dbReference>
<keyword evidence="3 5" id="KW-0808">Transferase</keyword>
<dbReference type="PIRSF" id="PIRSF000538">
    <property type="entry name" value="GlpK"/>
    <property type="match status" value="1"/>
</dbReference>
<dbReference type="InterPro" id="IPR018485">
    <property type="entry name" value="FGGY_C"/>
</dbReference>
<protein>
    <submittedName>
        <fullName evidence="8">FGGY family carbohydrate kinase</fullName>
    </submittedName>
</protein>
<dbReference type="RefSeq" id="WP_344622665.1">
    <property type="nucleotide sequence ID" value="NZ_BAAALD010000009.1"/>
</dbReference>
<evidence type="ECO:0000256" key="2">
    <source>
        <dbReference type="ARBA" id="ARBA00022629"/>
    </source>
</evidence>
<feature type="domain" description="Carbohydrate kinase FGGY C-terminal" evidence="7">
    <location>
        <begin position="246"/>
        <end position="429"/>
    </location>
</feature>
<dbReference type="Pfam" id="PF00370">
    <property type="entry name" value="FGGY_N"/>
    <property type="match status" value="1"/>
</dbReference>
<evidence type="ECO:0000256" key="4">
    <source>
        <dbReference type="ARBA" id="ARBA00022777"/>
    </source>
</evidence>
<dbReference type="Gene3D" id="3.30.420.40">
    <property type="match status" value="2"/>
</dbReference>
<evidence type="ECO:0000259" key="7">
    <source>
        <dbReference type="Pfam" id="PF02782"/>
    </source>
</evidence>
<dbReference type="InterPro" id="IPR000577">
    <property type="entry name" value="Carb_kinase_FGGY"/>
</dbReference>
<dbReference type="InterPro" id="IPR043129">
    <property type="entry name" value="ATPase_NBD"/>
</dbReference>
<dbReference type="InterPro" id="IPR050406">
    <property type="entry name" value="FGGY_Carb_Kinase"/>
</dbReference>
<evidence type="ECO:0000256" key="3">
    <source>
        <dbReference type="ARBA" id="ARBA00022679"/>
    </source>
</evidence>
<evidence type="ECO:0000256" key="1">
    <source>
        <dbReference type="ARBA" id="ARBA00009156"/>
    </source>
</evidence>
<dbReference type="PANTHER" id="PTHR43095">
    <property type="entry name" value="SUGAR KINASE"/>
    <property type="match status" value="1"/>
</dbReference>
<evidence type="ECO:0000313" key="8">
    <source>
        <dbReference type="EMBL" id="GAA1074774.1"/>
    </source>
</evidence>
<feature type="domain" description="Carbohydrate kinase FGGY N-terminal" evidence="6">
    <location>
        <begin position="4"/>
        <end position="237"/>
    </location>
</feature>
<reference evidence="9" key="1">
    <citation type="journal article" date="2019" name="Int. J. Syst. Evol. Microbiol.">
        <title>The Global Catalogue of Microorganisms (GCM) 10K type strain sequencing project: providing services to taxonomists for standard genome sequencing and annotation.</title>
        <authorList>
            <consortium name="The Broad Institute Genomics Platform"/>
            <consortium name="The Broad Institute Genome Sequencing Center for Infectious Disease"/>
            <person name="Wu L."/>
            <person name="Ma J."/>
        </authorList>
    </citation>
    <scope>NUCLEOTIDE SEQUENCE [LARGE SCALE GENOMIC DNA]</scope>
    <source>
        <strain evidence="9">JCM 13002</strain>
    </source>
</reference>
<keyword evidence="9" id="KW-1185">Reference proteome</keyword>
<name>A0ABP4DY57_9ACTN</name>
<keyword evidence="4 5" id="KW-0418">Kinase</keyword>
<dbReference type="PANTHER" id="PTHR43095:SF5">
    <property type="entry name" value="XYLULOSE KINASE"/>
    <property type="match status" value="1"/>
</dbReference>
<dbReference type="Proteomes" id="UP001499987">
    <property type="component" value="Unassembled WGS sequence"/>
</dbReference>
<evidence type="ECO:0000259" key="6">
    <source>
        <dbReference type="Pfam" id="PF00370"/>
    </source>
</evidence>
<comment type="similarity">
    <text evidence="1 5">Belongs to the FGGY kinase family.</text>
</comment>
<evidence type="ECO:0000256" key="5">
    <source>
        <dbReference type="RuleBase" id="RU003733"/>
    </source>
</evidence>
<dbReference type="EMBL" id="BAAALD010000009">
    <property type="protein sequence ID" value="GAA1074774.1"/>
    <property type="molecule type" value="Genomic_DNA"/>
</dbReference>
<evidence type="ECO:0000313" key="9">
    <source>
        <dbReference type="Proteomes" id="UP001499987"/>
    </source>
</evidence>
<comment type="caution">
    <text evidence="8">The sequence shown here is derived from an EMBL/GenBank/DDBJ whole genome shotgun (WGS) entry which is preliminary data.</text>
</comment>
<organism evidence="8 9">
    <name type="scientific">Kitasatospora arboriphila</name>
    <dbReference type="NCBI Taxonomy" id="258052"/>
    <lineage>
        <taxon>Bacteria</taxon>
        <taxon>Bacillati</taxon>
        <taxon>Actinomycetota</taxon>
        <taxon>Actinomycetes</taxon>
        <taxon>Kitasatosporales</taxon>
        <taxon>Streptomycetaceae</taxon>
        <taxon>Kitasatospora</taxon>
    </lineage>
</organism>
<dbReference type="InterPro" id="IPR018484">
    <property type="entry name" value="FGGY_N"/>
</dbReference>